<dbReference type="EMBL" id="DVMP01000038">
    <property type="protein sequence ID" value="HIU25190.1"/>
    <property type="molecule type" value="Genomic_DNA"/>
</dbReference>
<feature type="transmembrane region" description="Helical" evidence="1">
    <location>
        <begin position="109"/>
        <end position="127"/>
    </location>
</feature>
<dbReference type="AlphaFoldDB" id="A0A9D1L5R7"/>
<gene>
    <name evidence="2" type="ORF">IAC50_01665</name>
</gene>
<keyword evidence="1" id="KW-0812">Transmembrane</keyword>
<feature type="transmembrane region" description="Helical" evidence="1">
    <location>
        <begin position="12"/>
        <end position="33"/>
    </location>
</feature>
<evidence type="ECO:0000313" key="2">
    <source>
        <dbReference type="EMBL" id="HIU25190.1"/>
    </source>
</evidence>
<evidence type="ECO:0008006" key="4">
    <source>
        <dbReference type="Google" id="ProtNLM"/>
    </source>
</evidence>
<reference evidence="2" key="2">
    <citation type="journal article" date="2021" name="PeerJ">
        <title>Extensive microbial diversity within the chicken gut microbiome revealed by metagenomics and culture.</title>
        <authorList>
            <person name="Gilroy R."/>
            <person name="Ravi A."/>
            <person name="Getino M."/>
            <person name="Pursley I."/>
            <person name="Horton D.L."/>
            <person name="Alikhan N.F."/>
            <person name="Baker D."/>
            <person name="Gharbi K."/>
            <person name="Hall N."/>
            <person name="Watson M."/>
            <person name="Adriaenssens E.M."/>
            <person name="Foster-Nyarko E."/>
            <person name="Jarju S."/>
            <person name="Secka A."/>
            <person name="Antonio M."/>
            <person name="Oren A."/>
            <person name="Chaudhuri R.R."/>
            <person name="La Ragione R."/>
            <person name="Hildebrand F."/>
            <person name="Pallen M.J."/>
        </authorList>
    </citation>
    <scope>NUCLEOTIDE SEQUENCE</scope>
    <source>
        <strain evidence="2">ChiHcec3-6078</strain>
    </source>
</reference>
<dbReference type="Proteomes" id="UP000824090">
    <property type="component" value="Unassembled WGS sequence"/>
</dbReference>
<keyword evidence="1" id="KW-1133">Transmembrane helix</keyword>
<feature type="transmembrane region" description="Helical" evidence="1">
    <location>
        <begin position="133"/>
        <end position="154"/>
    </location>
</feature>
<accession>A0A9D1L5R7</accession>
<proteinExistence type="predicted"/>
<protein>
    <recommendedName>
        <fullName evidence="4">Nucleoside transporter/FeoB GTPase Gate domain-containing protein</fullName>
    </recommendedName>
</protein>
<comment type="caution">
    <text evidence="2">The sequence shown here is derived from an EMBL/GenBank/DDBJ whole genome shotgun (WGS) entry which is preliminary data.</text>
</comment>
<keyword evidence="1" id="KW-0472">Membrane</keyword>
<organism evidence="2 3">
    <name type="scientific">Candidatus Allocopromorpha excrementigallinarum</name>
    <dbReference type="NCBI Taxonomy" id="2840742"/>
    <lineage>
        <taxon>Bacteria</taxon>
        <taxon>Bacillati</taxon>
        <taxon>Bacillota</taxon>
        <taxon>Clostridia</taxon>
        <taxon>Eubacteriales</taxon>
        <taxon>Eubacteriaceae</taxon>
        <taxon>Eubacteriaceae incertae sedis</taxon>
        <taxon>Candidatus Allocopromorpha</taxon>
    </lineage>
</organism>
<name>A0A9D1L5R7_9FIRM</name>
<evidence type="ECO:0000313" key="3">
    <source>
        <dbReference type="Proteomes" id="UP000824090"/>
    </source>
</evidence>
<sequence>MDIFLWGKRKRITAGILALICCFFMVAFPVVALSSARKGISLWMSNVLPALLPFFICANFLQGLGVVRVFKGGSFPFIMSVLSGYPMGAKIIGDMKRSGEITLREAKRLVSFCSTSGPAFIAGAVGAGMLGSAAMGGIIAAAHYGGAVINGALYTRLLGRDPSFAAPERLTPLKGIQQSLTDSILSSLKSLGIILAYIVLFMWLTDMIHMCGGLSFVPGQETRALAKGFFEMTVGCEAVSECVRASEAAKCVMCSALISWGGLSVAGQSMSMLSGTGISFGYILLTKFTHSLFSAGAAFIAACIVL</sequence>
<evidence type="ECO:0000256" key="1">
    <source>
        <dbReference type="SAM" id="Phobius"/>
    </source>
</evidence>
<feature type="transmembrane region" description="Helical" evidence="1">
    <location>
        <begin position="280"/>
        <end position="305"/>
    </location>
</feature>
<feature type="transmembrane region" description="Helical" evidence="1">
    <location>
        <begin position="184"/>
        <end position="204"/>
    </location>
</feature>
<feature type="transmembrane region" description="Helical" evidence="1">
    <location>
        <begin position="40"/>
        <end position="61"/>
    </location>
</feature>
<reference evidence="2" key="1">
    <citation type="submission" date="2020-10" db="EMBL/GenBank/DDBJ databases">
        <authorList>
            <person name="Gilroy R."/>
        </authorList>
    </citation>
    <scope>NUCLEOTIDE SEQUENCE</scope>
    <source>
        <strain evidence="2">ChiHcec3-6078</strain>
    </source>
</reference>